<reference evidence="1" key="1">
    <citation type="submission" date="2018-02" db="EMBL/GenBank/DDBJ databases">
        <title>The genomes of Aspergillus section Nigri reveals drivers in fungal speciation.</title>
        <authorList>
            <consortium name="DOE Joint Genome Institute"/>
            <person name="Vesth T.C."/>
            <person name="Nybo J."/>
            <person name="Theobald S."/>
            <person name="Brandl J."/>
            <person name="Frisvad J.C."/>
            <person name="Nielsen K.F."/>
            <person name="Lyhne E.K."/>
            <person name="Kogle M.E."/>
            <person name="Kuo A."/>
            <person name="Riley R."/>
            <person name="Clum A."/>
            <person name="Nolan M."/>
            <person name="Lipzen A."/>
            <person name="Salamov A."/>
            <person name="Henrissat B."/>
            <person name="Wiebenga A."/>
            <person name="De vries R.P."/>
            <person name="Grigoriev I.V."/>
            <person name="Mortensen U.H."/>
            <person name="Andersen M.R."/>
            <person name="Baker S.E."/>
        </authorList>
    </citation>
    <scope>NUCLEOTIDE SEQUENCE</scope>
    <source>
        <strain evidence="1">CBS 621.78</strain>
    </source>
</reference>
<evidence type="ECO:0000313" key="2">
    <source>
        <dbReference type="Proteomes" id="UP000249057"/>
    </source>
</evidence>
<evidence type="ECO:0000313" key="1">
    <source>
        <dbReference type="EMBL" id="RAH50798.1"/>
    </source>
</evidence>
<sequence>MTFMGCGTFSFSDVASCCAGSWSVHHGVPPPSLGREEQAKSVKQLPPNPTQYQLLSHLENLQPSPENNVVI</sequence>
<accession>A0ACD1GNH3</accession>
<keyword evidence="2" id="KW-1185">Reference proteome</keyword>
<protein>
    <submittedName>
        <fullName evidence="1">Uncharacterized protein</fullName>
    </submittedName>
</protein>
<dbReference type="EMBL" id="KZ825312">
    <property type="protein sequence ID" value="RAH50798.1"/>
    <property type="molecule type" value="Genomic_DNA"/>
</dbReference>
<name>A0ACD1GNH3_9EURO</name>
<proteinExistence type="predicted"/>
<gene>
    <name evidence="1" type="ORF">BO95DRAFT_114143</name>
</gene>
<organism evidence="1 2">
    <name type="scientific">Aspergillus brunneoviolaceus CBS 621.78</name>
    <dbReference type="NCBI Taxonomy" id="1450534"/>
    <lineage>
        <taxon>Eukaryota</taxon>
        <taxon>Fungi</taxon>
        <taxon>Dikarya</taxon>
        <taxon>Ascomycota</taxon>
        <taxon>Pezizomycotina</taxon>
        <taxon>Eurotiomycetes</taxon>
        <taxon>Eurotiomycetidae</taxon>
        <taxon>Eurotiales</taxon>
        <taxon>Aspergillaceae</taxon>
        <taxon>Aspergillus</taxon>
        <taxon>Aspergillus subgen. Circumdati</taxon>
    </lineage>
</organism>
<dbReference type="Proteomes" id="UP000249057">
    <property type="component" value="Unassembled WGS sequence"/>
</dbReference>